<feature type="transmembrane region" description="Helical" evidence="1">
    <location>
        <begin position="43"/>
        <end position="63"/>
    </location>
</feature>
<evidence type="ECO:0000313" key="3">
    <source>
        <dbReference type="Proteomes" id="UP001217089"/>
    </source>
</evidence>
<keyword evidence="1" id="KW-0472">Membrane</keyword>
<evidence type="ECO:0000313" key="2">
    <source>
        <dbReference type="EMBL" id="KAJ8303671.1"/>
    </source>
</evidence>
<reference evidence="2 3" key="1">
    <citation type="submission" date="2022-12" db="EMBL/GenBank/DDBJ databases">
        <title>Chromosome-level genome of Tegillarca granosa.</title>
        <authorList>
            <person name="Kim J."/>
        </authorList>
    </citation>
    <scope>NUCLEOTIDE SEQUENCE [LARGE SCALE GENOMIC DNA]</scope>
    <source>
        <strain evidence="2">Teg-2019</strain>
        <tissue evidence="2">Adductor muscle</tissue>
    </source>
</reference>
<keyword evidence="3" id="KW-1185">Reference proteome</keyword>
<evidence type="ECO:0000256" key="1">
    <source>
        <dbReference type="SAM" id="Phobius"/>
    </source>
</evidence>
<organism evidence="2 3">
    <name type="scientific">Tegillarca granosa</name>
    <name type="common">Malaysian cockle</name>
    <name type="synonym">Anadara granosa</name>
    <dbReference type="NCBI Taxonomy" id="220873"/>
    <lineage>
        <taxon>Eukaryota</taxon>
        <taxon>Metazoa</taxon>
        <taxon>Spiralia</taxon>
        <taxon>Lophotrochozoa</taxon>
        <taxon>Mollusca</taxon>
        <taxon>Bivalvia</taxon>
        <taxon>Autobranchia</taxon>
        <taxon>Pteriomorphia</taxon>
        <taxon>Arcoida</taxon>
        <taxon>Arcoidea</taxon>
        <taxon>Arcidae</taxon>
        <taxon>Tegillarca</taxon>
    </lineage>
</organism>
<comment type="caution">
    <text evidence="2">The sequence shown here is derived from an EMBL/GenBank/DDBJ whole genome shotgun (WGS) entry which is preliminary data.</text>
</comment>
<dbReference type="EMBL" id="JARBDR010000915">
    <property type="protein sequence ID" value="KAJ8303671.1"/>
    <property type="molecule type" value="Genomic_DNA"/>
</dbReference>
<accession>A0ABQ9EIH5</accession>
<dbReference type="Proteomes" id="UP001217089">
    <property type="component" value="Unassembled WGS sequence"/>
</dbReference>
<gene>
    <name evidence="2" type="ORF">KUTeg_018781</name>
</gene>
<protein>
    <submittedName>
        <fullName evidence="2">Uncharacterized protein</fullName>
    </submittedName>
</protein>
<keyword evidence="1" id="KW-0812">Transmembrane</keyword>
<name>A0ABQ9EIH5_TEGGR</name>
<sequence length="87" mass="10781">MFMFKRKQIKFNRYNSVTSQMYYLTSLKHCFLFDFNLEQQLVGIPIVEFYLFISFLPFIHLEITKKKKKKKKKKRSFVKNMFRPKIN</sequence>
<proteinExistence type="predicted"/>
<keyword evidence="1" id="KW-1133">Transmembrane helix</keyword>